<dbReference type="GO" id="GO:0005811">
    <property type="term" value="C:lipid droplet"/>
    <property type="evidence" value="ECO:0007669"/>
    <property type="project" value="TreeGrafter"/>
</dbReference>
<evidence type="ECO:0000313" key="4">
    <source>
        <dbReference type="Proteomes" id="UP001328107"/>
    </source>
</evidence>
<feature type="non-terminal residue" evidence="3">
    <location>
        <position position="1"/>
    </location>
</feature>
<proteinExistence type="inferred from homology"/>
<dbReference type="GO" id="GO:0005886">
    <property type="term" value="C:plasma membrane"/>
    <property type="evidence" value="ECO:0007669"/>
    <property type="project" value="TreeGrafter"/>
</dbReference>
<dbReference type="SUPFAM" id="SSF51735">
    <property type="entry name" value="NAD(P)-binding Rossmann-fold domains"/>
    <property type="match status" value="1"/>
</dbReference>
<reference evidence="4" key="1">
    <citation type="submission" date="2022-10" db="EMBL/GenBank/DDBJ databases">
        <title>Genome assembly of Pristionchus species.</title>
        <authorList>
            <person name="Yoshida K."/>
            <person name="Sommer R.J."/>
        </authorList>
    </citation>
    <scope>NUCLEOTIDE SEQUENCE [LARGE SCALE GENOMIC DNA]</scope>
    <source>
        <strain evidence="4">RS5460</strain>
    </source>
</reference>
<evidence type="ECO:0000259" key="2">
    <source>
        <dbReference type="Pfam" id="PF03435"/>
    </source>
</evidence>
<dbReference type="GO" id="GO:0005739">
    <property type="term" value="C:mitochondrion"/>
    <property type="evidence" value="ECO:0007669"/>
    <property type="project" value="TreeGrafter"/>
</dbReference>
<dbReference type="EMBL" id="BTRK01000004">
    <property type="protein sequence ID" value="GMR45130.1"/>
    <property type="molecule type" value="Genomic_DNA"/>
</dbReference>
<dbReference type="InterPro" id="IPR005097">
    <property type="entry name" value="Sacchrp_dh_NADP-bd"/>
</dbReference>
<dbReference type="FunFam" id="3.40.50.720:FF:000178">
    <property type="entry name" value="Saccharopine dehydrogenase-like oxidoreductase"/>
    <property type="match status" value="1"/>
</dbReference>
<feature type="domain" description="Saccharopine dehydrogenase NADP binding" evidence="2">
    <location>
        <begin position="5"/>
        <end position="139"/>
    </location>
</feature>
<evidence type="ECO:0000256" key="1">
    <source>
        <dbReference type="ARBA" id="ARBA00038048"/>
    </source>
</evidence>
<dbReference type="InterPro" id="IPR051276">
    <property type="entry name" value="Saccharopine_DH-like_oxidrdct"/>
</dbReference>
<sequence>SRLDIVVLGATGFTGSYIVRAIASSPLFQEKSIAVAGRNEAKLRDTLTEIEKDTGVLGVSFFPVIVADTSDDDSLTSMARQARVIINAVGPFRLHGEQIVKAAVENGASYVDVAGEPAFLEKVEMKFAKLARENGVYVVGACGFDSIPSDLGTDFLKRNFDGTLGYVEAFLSNSFGPSGYSFSTTSYDTLMLGLSSTDEDKLGEMRRTIMPERLPSAKHKVPKRSTIWKVDEEEMKGWVLPFPGADKSVVKRSQYYDFHVNGMKPVQMEPYLLLGSLSNALLLTGWITFFEGLSSFEWTRKWLKAYPEQFSFNMFKNSGPTKQQMEESHFDYFLFGRGWAPGEQVDEQNPSQRVSSTKTITKICQFVLALAVCHGPDLGYIGTSGCVASAALALLYDIDRLPKEGGVYTTASAFRDTRIFDYLKSFGVTFEMVPLKENSKL</sequence>
<comment type="similarity">
    <text evidence="1">Belongs to the saccharopine dehydrogenase family.</text>
</comment>
<dbReference type="Pfam" id="PF03435">
    <property type="entry name" value="Sacchrp_dh_NADP"/>
    <property type="match status" value="1"/>
</dbReference>
<organism evidence="3 4">
    <name type="scientific">Pristionchus mayeri</name>
    <dbReference type="NCBI Taxonomy" id="1317129"/>
    <lineage>
        <taxon>Eukaryota</taxon>
        <taxon>Metazoa</taxon>
        <taxon>Ecdysozoa</taxon>
        <taxon>Nematoda</taxon>
        <taxon>Chromadorea</taxon>
        <taxon>Rhabditida</taxon>
        <taxon>Rhabditina</taxon>
        <taxon>Diplogasteromorpha</taxon>
        <taxon>Diplogasteroidea</taxon>
        <taxon>Neodiplogasteridae</taxon>
        <taxon>Pristionchus</taxon>
    </lineage>
</organism>
<comment type="caution">
    <text evidence="3">The sequence shown here is derived from an EMBL/GenBank/DDBJ whole genome shotgun (WGS) entry which is preliminary data.</text>
</comment>
<dbReference type="InterPro" id="IPR036291">
    <property type="entry name" value="NAD(P)-bd_dom_sf"/>
</dbReference>
<dbReference type="PANTHER" id="PTHR12286">
    <property type="entry name" value="SACCHAROPINE DEHYDROGENASE-LIKE OXIDOREDUCTASE"/>
    <property type="match status" value="1"/>
</dbReference>
<keyword evidence="4" id="KW-1185">Reference proteome</keyword>
<dbReference type="Gene3D" id="3.40.50.720">
    <property type="entry name" value="NAD(P)-binding Rossmann-like Domain"/>
    <property type="match status" value="1"/>
</dbReference>
<gene>
    <name evidence="3" type="ORF">PMAYCL1PPCAC_15325</name>
</gene>
<dbReference type="Proteomes" id="UP001328107">
    <property type="component" value="Unassembled WGS sequence"/>
</dbReference>
<dbReference type="GO" id="GO:0009247">
    <property type="term" value="P:glycolipid biosynthetic process"/>
    <property type="evidence" value="ECO:0007669"/>
    <property type="project" value="TreeGrafter"/>
</dbReference>
<evidence type="ECO:0000313" key="3">
    <source>
        <dbReference type="EMBL" id="GMR45130.1"/>
    </source>
</evidence>
<name>A0AAN5CIT2_9BILA</name>
<accession>A0AAN5CIT2</accession>
<protein>
    <recommendedName>
        <fullName evidence="2">Saccharopine dehydrogenase NADP binding domain-containing protein</fullName>
    </recommendedName>
</protein>
<dbReference type="PANTHER" id="PTHR12286:SF5">
    <property type="entry name" value="SACCHAROPINE DEHYDROGENASE-LIKE OXIDOREDUCTASE"/>
    <property type="match status" value="1"/>
</dbReference>
<dbReference type="AlphaFoldDB" id="A0AAN5CIT2"/>